<dbReference type="AlphaFoldDB" id="A0A073IQL0"/>
<sequence length="64" mass="7280">MEEKPKLTCSRCGVELEMHKAFFSYLEHSFSTEVLRCPVCGQVFIPESLARGKMAQVEVSIEDK</sequence>
<proteinExistence type="predicted"/>
<comment type="caution">
    <text evidence="2">The sequence shown here is derived from an EMBL/GenBank/DDBJ whole genome shotgun (WGS) entry which is preliminary data.</text>
</comment>
<dbReference type="NCBIfam" id="NF045645">
    <property type="entry name" value="DVU_1557_fam"/>
    <property type="match status" value="1"/>
</dbReference>
<dbReference type="RefSeq" id="WP_037976733.1">
    <property type="nucleotide sequence ID" value="NZ_CALIAO010000037.1"/>
</dbReference>
<dbReference type="eggNOG" id="ENOG5033A2R">
    <property type="taxonomic scope" value="Bacteria"/>
</dbReference>
<dbReference type="GeneID" id="90983901"/>
<protein>
    <recommendedName>
        <fullName evidence="1">DUF7479 domain-containing protein</fullName>
    </recommendedName>
</protein>
<reference evidence="2 3" key="1">
    <citation type="submission" date="2014-04" db="EMBL/GenBank/DDBJ databases">
        <title>Draft Genome Sequence of Synergistes jonesii.</title>
        <authorList>
            <person name="Coil D.A."/>
            <person name="Eisen J.A."/>
            <person name="Holland-Moritz H.E."/>
        </authorList>
    </citation>
    <scope>NUCLEOTIDE SEQUENCE [LARGE SCALE GENOMIC DNA]</scope>
    <source>
        <strain evidence="2 3">78-1</strain>
    </source>
</reference>
<name>A0A073IQL0_9BACT</name>
<dbReference type="STRING" id="2754.EH55_06370"/>
<evidence type="ECO:0000259" key="1">
    <source>
        <dbReference type="Pfam" id="PF24292"/>
    </source>
</evidence>
<evidence type="ECO:0000313" key="3">
    <source>
        <dbReference type="Proteomes" id="UP000027665"/>
    </source>
</evidence>
<dbReference type="InterPro" id="IPR055902">
    <property type="entry name" value="DUF7479"/>
</dbReference>
<feature type="domain" description="DUF7479" evidence="1">
    <location>
        <begin position="6"/>
        <end position="64"/>
    </location>
</feature>
<dbReference type="OrthoDB" id="1753012at2"/>
<organism evidence="2 3">
    <name type="scientific">Synergistes jonesii</name>
    <dbReference type="NCBI Taxonomy" id="2754"/>
    <lineage>
        <taxon>Bacteria</taxon>
        <taxon>Thermotogati</taxon>
        <taxon>Synergistota</taxon>
        <taxon>Synergistia</taxon>
        <taxon>Synergistales</taxon>
        <taxon>Synergistaceae</taxon>
        <taxon>Synergistes</taxon>
    </lineage>
</organism>
<keyword evidence="3" id="KW-1185">Reference proteome</keyword>
<dbReference type="Proteomes" id="UP000027665">
    <property type="component" value="Unassembled WGS sequence"/>
</dbReference>
<dbReference type="Pfam" id="PF24292">
    <property type="entry name" value="DUF7479"/>
    <property type="match status" value="1"/>
</dbReference>
<accession>A0A073IQL0</accession>
<gene>
    <name evidence="2" type="ORF">EH55_06370</name>
</gene>
<dbReference type="InterPro" id="IPR054656">
    <property type="entry name" value="DVU_1557-like"/>
</dbReference>
<evidence type="ECO:0000313" key="2">
    <source>
        <dbReference type="EMBL" id="KEJ92004.1"/>
    </source>
</evidence>
<dbReference type="EMBL" id="JMKI01000036">
    <property type="protein sequence ID" value="KEJ92004.1"/>
    <property type="molecule type" value="Genomic_DNA"/>
</dbReference>